<feature type="compositionally biased region" description="Low complexity" evidence="2">
    <location>
        <begin position="143"/>
        <end position="157"/>
    </location>
</feature>
<evidence type="ECO:0000256" key="1">
    <source>
        <dbReference type="ARBA" id="ARBA00023117"/>
    </source>
</evidence>
<feature type="compositionally biased region" description="Polar residues" evidence="2">
    <location>
        <begin position="44"/>
        <end position="54"/>
    </location>
</feature>
<feature type="region of interest" description="Disordered" evidence="2">
    <location>
        <begin position="36"/>
        <end position="81"/>
    </location>
</feature>
<dbReference type="AlphaFoldDB" id="A0A5E4QHB8"/>
<dbReference type="Proteomes" id="UP000324832">
    <property type="component" value="Unassembled WGS sequence"/>
</dbReference>
<dbReference type="SUPFAM" id="SSF47370">
    <property type="entry name" value="Bromodomain"/>
    <property type="match status" value="1"/>
</dbReference>
<keyword evidence="1" id="KW-0103">Bromodomain</keyword>
<feature type="non-terminal residue" evidence="3">
    <location>
        <position position="188"/>
    </location>
</feature>
<dbReference type="EMBL" id="FZQP02003035">
    <property type="protein sequence ID" value="VVC97120.1"/>
    <property type="molecule type" value="Genomic_DNA"/>
</dbReference>
<protein>
    <submittedName>
        <fullName evidence="3">Uncharacterized protein</fullName>
    </submittedName>
</protein>
<keyword evidence="4" id="KW-1185">Reference proteome</keyword>
<evidence type="ECO:0000256" key="2">
    <source>
        <dbReference type="SAM" id="MobiDB-lite"/>
    </source>
</evidence>
<reference evidence="3 4" key="1">
    <citation type="submission" date="2017-07" db="EMBL/GenBank/DDBJ databases">
        <authorList>
            <person name="Talla V."/>
            <person name="Backstrom N."/>
        </authorList>
    </citation>
    <scope>NUCLEOTIDE SEQUENCE [LARGE SCALE GENOMIC DNA]</scope>
</reference>
<evidence type="ECO:0000313" key="4">
    <source>
        <dbReference type="Proteomes" id="UP000324832"/>
    </source>
</evidence>
<dbReference type="InterPro" id="IPR036427">
    <property type="entry name" value="Bromodomain-like_sf"/>
</dbReference>
<feature type="region of interest" description="Disordered" evidence="2">
    <location>
        <begin position="143"/>
        <end position="188"/>
    </location>
</feature>
<sequence length="188" mass="20378">MDLGAVAARLAAGGYGSGRDLAADVRLVFSNSRLSNGVERGRSSRNTDWGSSSDEAPLTRRRADSWDSDAPLNSHSKGTPLHSPAGELTLCLVFVHLYLHAVTNGVSHSASDDRLSSSDSDHSRIQIVEEELAEDEVEVTYEEVVTSRRSNSNSHHTNGSIKKRARKRRRLRSSSGSVGHVAHLPPVK</sequence>
<dbReference type="Gene3D" id="1.20.920.10">
    <property type="entry name" value="Bromodomain-like"/>
    <property type="match status" value="1"/>
</dbReference>
<accession>A0A5E4QHB8</accession>
<proteinExistence type="predicted"/>
<feature type="compositionally biased region" description="Basic residues" evidence="2">
    <location>
        <begin position="161"/>
        <end position="172"/>
    </location>
</feature>
<gene>
    <name evidence="3" type="ORF">LSINAPIS_LOCUS8486</name>
</gene>
<name>A0A5E4QHB8_9NEOP</name>
<organism evidence="3 4">
    <name type="scientific">Leptidea sinapis</name>
    <dbReference type="NCBI Taxonomy" id="189913"/>
    <lineage>
        <taxon>Eukaryota</taxon>
        <taxon>Metazoa</taxon>
        <taxon>Ecdysozoa</taxon>
        <taxon>Arthropoda</taxon>
        <taxon>Hexapoda</taxon>
        <taxon>Insecta</taxon>
        <taxon>Pterygota</taxon>
        <taxon>Neoptera</taxon>
        <taxon>Endopterygota</taxon>
        <taxon>Lepidoptera</taxon>
        <taxon>Glossata</taxon>
        <taxon>Ditrysia</taxon>
        <taxon>Papilionoidea</taxon>
        <taxon>Pieridae</taxon>
        <taxon>Dismorphiinae</taxon>
        <taxon>Leptidea</taxon>
    </lineage>
</organism>
<evidence type="ECO:0000313" key="3">
    <source>
        <dbReference type="EMBL" id="VVC97120.1"/>
    </source>
</evidence>